<keyword evidence="2" id="KW-1185">Reference proteome</keyword>
<name>A0ABT6WDC3_9ACTN</name>
<dbReference type="EMBL" id="JASCTH010000002">
    <property type="protein sequence ID" value="MDI6097739.1"/>
    <property type="molecule type" value="Genomic_DNA"/>
</dbReference>
<evidence type="ECO:0000313" key="2">
    <source>
        <dbReference type="Proteomes" id="UP001241758"/>
    </source>
</evidence>
<evidence type="ECO:0000313" key="1">
    <source>
        <dbReference type="EMBL" id="MDI6097739.1"/>
    </source>
</evidence>
<gene>
    <name evidence="1" type="ORF">QLQ12_03875</name>
</gene>
<accession>A0ABT6WDC3</accession>
<dbReference type="RefSeq" id="WP_282757122.1">
    <property type="nucleotide sequence ID" value="NZ_JASCTH010000002.1"/>
</dbReference>
<proteinExistence type="predicted"/>
<dbReference type="Proteomes" id="UP001241758">
    <property type="component" value="Unassembled WGS sequence"/>
</dbReference>
<sequence>MTSAAVRAVGDPLTVGGPGVLLTFPGSGAAGFRATAGQRLTVLAQRKTLTAADNTDLVVRRNGALVAEGTLLTTWSDVSVDFTAVTAGAYTVEVKPRAKDRGTLLLSLAGTTSGTLSIGGPAQKITIVEPGERAFLAFPATAGQQLTLVARRGSLSKDEYTHLEIRDPSGEMSMAGAVGYEADYRTLDFDVTATGRHTLEVDPDTAGTGTLTVQLVGAVTTTLTAGQATRITLARAGERAYVTFRAAESEQFLLTARRDTLTATEETRIRVRTPAGLEVVDATLTREKPAATLGFSSSAGTYTIEIDPEGLDTGTLTLDLDKIT</sequence>
<comment type="caution">
    <text evidence="1">The sequence shown here is derived from an EMBL/GenBank/DDBJ whole genome shotgun (WGS) entry which is preliminary data.</text>
</comment>
<organism evidence="1 2">
    <name type="scientific">Actinoplanes sandaracinus</name>
    <dbReference type="NCBI Taxonomy" id="3045177"/>
    <lineage>
        <taxon>Bacteria</taxon>
        <taxon>Bacillati</taxon>
        <taxon>Actinomycetota</taxon>
        <taxon>Actinomycetes</taxon>
        <taxon>Micromonosporales</taxon>
        <taxon>Micromonosporaceae</taxon>
        <taxon>Actinoplanes</taxon>
    </lineage>
</organism>
<protein>
    <submittedName>
        <fullName evidence="1">Uncharacterized protein</fullName>
    </submittedName>
</protein>
<reference evidence="1 2" key="1">
    <citation type="submission" date="2023-05" db="EMBL/GenBank/DDBJ databases">
        <title>Actinoplanes sp. NEAU-A12 genome sequencing.</title>
        <authorList>
            <person name="Wang Z.-S."/>
        </authorList>
    </citation>
    <scope>NUCLEOTIDE SEQUENCE [LARGE SCALE GENOMIC DNA]</scope>
    <source>
        <strain evidence="1 2">NEAU-A12</strain>
    </source>
</reference>